<keyword evidence="1" id="KW-1133">Transmembrane helix</keyword>
<sequence length="163" mass="17772">MLESWAVELWGSPTQLFLNVKSSKVSKDTMDQLKGTIETYVKSAKDLFGLSLDDDEAFISSDQEPPAVQELYLGNSPTFGVGDRMQPADSEVATSLEIMFFEDPPDIPSDLQYSIMLATYLLAGATFTILLLFLQGQSPSLNLEDIPLIFRSPQGSAINGAGI</sequence>
<gene>
    <name evidence="2" type="ORF">EKO27_g7585</name>
</gene>
<keyword evidence="1" id="KW-0812">Transmembrane</keyword>
<dbReference type="EMBL" id="RYZI01000253">
    <property type="protein sequence ID" value="RWA07522.1"/>
    <property type="molecule type" value="Genomic_DNA"/>
</dbReference>
<feature type="transmembrane region" description="Helical" evidence="1">
    <location>
        <begin position="113"/>
        <end position="134"/>
    </location>
</feature>
<dbReference type="AlphaFoldDB" id="A0A439CZ94"/>
<evidence type="ECO:0000256" key="1">
    <source>
        <dbReference type="SAM" id="Phobius"/>
    </source>
</evidence>
<dbReference type="Proteomes" id="UP000286045">
    <property type="component" value="Unassembled WGS sequence"/>
</dbReference>
<evidence type="ECO:0000313" key="2">
    <source>
        <dbReference type="EMBL" id="RWA07522.1"/>
    </source>
</evidence>
<protein>
    <submittedName>
        <fullName evidence="2">Uncharacterized protein</fullName>
    </submittedName>
</protein>
<accession>A0A439CZ94</accession>
<proteinExistence type="predicted"/>
<keyword evidence="3" id="KW-1185">Reference proteome</keyword>
<reference evidence="2 3" key="1">
    <citation type="submission" date="2018-12" db="EMBL/GenBank/DDBJ databases">
        <title>Draft genome sequence of Xylaria grammica IHI A82.</title>
        <authorList>
            <person name="Buettner E."/>
            <person name="Kellner H."/>
        </authorList>
    </citation>
    <scope>NUCLEOTIDE SEQUENCE [LARGE SCALE GENOMIC DNA]</scope>
    <source>
        <strain evidence="2 3">IHI A82</strain>
    </source>
</reference>
<organism evidence="2 3">
    <name type="scientific">Xylaria grammica</name>
    <dbReference type="NCBI Taxonomy" id="363999"/>
    <lineage>
        <taxon>Eukaryota</taxon>
        <taxon>Fungi</taxon>
        <taxon>Dikarya</taxon>
        <taxon>Ascomycota</taxon>
        <taxon>Pezizomycotina</taxon>
        <taxon>Sordariomycetes</taxon>
        <taxon>Xylariomycetidae</taxon>
        <taxon>Xylariales</taxon>
        <taxon>Xylariaceae</taxon>
        <taxon>Xylaria</taxon>
    </lineage>
</organism>
<comment type="caution">
    <text evidence="2">The sequence shown here is derived from an EMBL/GenBank/DDBJ whole genome shotgun (WGS) entry which is preliminary data.</text>
</comment>
<keyword evidence="1" id="KW-0472">Membrane</keyword>
<evidence type="ECO:0000313" key="3">
    <source>
        <dbReference type="Proteomes" id="UP000286045"/>
    </source>
</evidence>
<name>A0A439CZ94_9PEZI</name>